<dbReference type="RefSeq" id="WP_141633735.1">
    <property type="nucleotide sequence ID" value="NZ_VIGB01000003.1"/>
</dbReference>
<dbReference type="GO" id="GO:0006508">
    <property type="term" value="P:proteolysis"/>
    <property type="evidence" value="ECO:0007669"/>
    <property type="project" value="InterPro"/>
</dbReference>
<dbReference type="Gene3D" id="3.40.50.1460">
    <property type="match status" value="1"/>
</dbReference>
<dbReference type="InterPro" id="IPR011600">
    <property type="entry name" value="Pept_C14_caspase"/>
</dbReference>
<name>A0A540W211_9ACTN</name>
<dbReference type="InterPro" id="IPR029030">
    <property type="entry name" value="Caspase-like_dom_sf"/>
</dbReference>
<dbReference type="Proteomes" id="UP000319103">
    <property type="component" value="Unassembled WGS sequence"/>
</dbReference>
<dbReference type="NCBIfam" id="NF047832">
    <property type="entry name" value="caspase_w_EACC1"/>
    <property type="match status" value="1"/>
</dbReference>
<evidence type="ECO:0000259" key="2">
    <source>
        <dbReference type="Pfam" id="PF00656"/>
    </source>
</evidence>
<dbReference type="Pfam" id="PF00656">
    <property type="entry name" value="Peptidase_C14"/>
    <property type="match status" value="1"/>
</dbReference>
<dbReference type="SUPFAM" id="SSF52129">
    <property type="entry name" value="Caspase-like"/>
    <property type="match status" value="1"/>
</dbReference>
<gene>
    <name evidence="3" type="ORF">E6W39_13335</name>
</gene>
<accession>A0A540W211</accession>
<evidence type="ECO:0000313" key="3">
    <source>
        <dbReference type="EMBL" id="TQF03055.1"/>
    </source>
</evidence>
<reference evidence="3 4" key="1">
    <citation type="submission" date="2019-06" db="EMBL/GenBank/DDBJ databases">
        <title>Description of Kitasatospora acidophila sp. nov. isolated from pine grove soil, and reclassification of Streptomyces novaecaesareae to Kitasatospora novaeceasareae comb. nov.</title>
        <authorList>
            <person name="Kim M.J."/>
        </authorList>
    </citation>
    <scope>NUCLEOTIDE SEQUENCE [LARGE SCALE GENOMIC DNA]</scope>
    <source>
        <strain evidence="3 4">MMS16-CNU292</strain>
    </source>
</reference>
<dbReference type="AlphaFoldDB" id="A0A540W211"/>
<organism evidence="3 4">
    <name type="scientific">Kitasatospora acidiphila</name>
    <dbReference type="NCBI Taxonomy" id="2567942"/>
    <lineage>
        <taxon>Bacteria</taxon>
        <taxon>Bacillati</taxon>
        <taxon>Actinomycetota</taxon>
        <taxon>Actinomycetes</taxon>
        <taxon>Kitasatosporales</taxon>
        <taxon>Streptomycetaceae</taxon>
        <taxon>Kitasatospora</taxon>
    </lineage>
</organism>
<proteinExistence type="predicted"/>
<evidence type="ECO:0000313" key="4">
    <source>
        <dbReference type="Proteomes" id="UP000319103"/>
    </source>
</evidence>
<feature type="region of interest" description="Disordered" evidence="1">
    <location>
        <begin position="291"/>
        <end position="319"/>
    </location>
</feature>
<dbReference type="OrthoDB" id="3542505at2"/>
<sequence>MSWPALLPDPLRSRAVLVSVAEFHDPGLDALPQAQPSVDELADALSAPRGLLRWDRITRIHDPRDANEVLGPLREAAADTTDLLLFYYAGHGVLDGGRVHFALPDTDQAHAATTALPAQQVLELLQQSRARHRLAWLDCCFAGLALDLPAAGDVSVLTAADRTRKALAPPALRTTLFTDALLALLRDGVPDGPAHLDLPLLHRHTEIALGQVPPGMPRRTSAPNPCHRVTHTSADLALARNPAHGTAHTREGLRARARFAVRTARADRPGRPAQAVALFTAIVADAERHLGPGDPDTVELRQGWSGPSGLLHREGEGQI</sequence>
<keyword evidence="4" id="KW-1185">Reference proteome</keyword>
<protein>
    <recommendedName>
        <fullName evidence="2">Peptidase C14 caspase domain-containing protein</fullName>
    </recommendedName>
</protein>
<evidence type="ECO:0000256" key="1">
    <source>
        <dbReference type="SAM" id="MobiDB-lite"/>
    </source>
</evidence>
<comment type="caution">
    <text evidence="3">The sequence shown here is derived from an EMBL/GenBank/DDBJ whole genome shotgun (WGS) entry which is preliminary data.</text>
</comment>
<dbReference type="EMBL" id="VIGB01000003">
    <property type="protein sequence ID" value="TQF03055.1"/>
    <property type="molecule type" value="Genomic_DNA"/>
</dbReference>
<dbReference type="GO" id="GO:0004197">
    <property type="term" value="F:cysteine-type endopeptidase activity"/>
    <property type="evidence" value="ECO:0007669"/>
    <property type="project" value="InterPro"/>
</dbReference>
<feature type="domain" description="Peptidase C14 caspase" evidence="2">
    <location>
        <begin position="13"/>
        <end position="162"/>
    </location>
</feature>